<dbReference type="InterPro" id="IPR014777">
    <property type="entry name" value="4pyrrole_Mease_sub1"/>
</dbReference>
<protein>
    <submittedName>
        <fullName evidence="7">Precorrin-6y C5,15-methyltransferase (Decarboxylating) subunit CbiE</fullName>
    </submittedName>
</protein>
<feature type="domain" description="Tetrapyrrole methylase" evidence="6">
    <location>
        <begin position="4"/>
        <end position="191"/>
    </location>
</feature>
<gene>
    <name evidence="7" type="primary">cbiE</name>
    <name evidence="7" type="ORF">BR63_04750</name>
</gene>
<keyword evidence="4 7" id="KW-0808">Transferase</keyword>
<dbReference type="Gene3D" id="3.30.950.10">
    <property type="entry name" value="Methyltransferase, Cobalt-precorrin-4 Transmethylase, Domain 2"/>
    <property type="match status" value="1"/>
</dbReference>
<dbReference type="PANTHER" id="PTHR43182">
    <property type="entry name" value="COBALT-PRECORRIN-6B C(15)-METHYLTRANSFERASE (DECARBOXYLATING)"/>
    <property type="match status" value="1"/>
</dbReference>
<dbReference type="InterPro" id="IPR050714">
    <property type="entry name" value="Cobalamin_biosynth_MTase"/>
</dbReference>
<keyword evidence="5" id="KW-0949">S-adenosyl-L-methionine</keyword>
<name>A0A7G6E0S3_THEFR</name>
<accession>A0A7G6E0S3</accession>
<comment type="pathway">
    <text evidence="1">Cofactor biosynthesis; adenosylcobalamin biosynthesis.</text>
</comment>
<dbReference type="InterPro" id="IPR000878">
    <property type="entry name" value="4pyrrol_Mease"/>
</dbReference>
<dbReference type="InterPro" id="IPR014776">
    <property type="entry name" value="4pyrrole_Mease_sub2"/>
</dbReference>
<dbReference type="Pfam" id="PF00590">
    <property type="entry name" value="TP_methylase"/>
    <property type="match status" value="1"/>
</dbReference>
<evidence type="ECO:0000256" key="3">
    <source>
        <dbReference type="ARBA" id="ARBA00022603"/>
    </source>
</evidence>
<dbReference type="GO" id="GO:0032259">
    <property type="term" value="P:methylation"/>
    <property type="evidence" value="ECO:0007669"/>
    <property type="project" value="UniProtKB-KW"/>
</dbReference>
<dbReference type="NCBIfam" id="TIGR02467">
    <property type="entry name" value="CbiE"/>
    <property type="match status" value="1"/>
</dbReference>
<dbReference type="PANTHER" id="PTHR43182:SF1">
    <property type="entry name" value="COBALT-PRECORRIN-7 C(5)-METHYLTRANSFERASE"/>
    <property type="match status" value="1"/>
</dbReference>
<evidence type="ECO:0000256" key="2">
    <source>
        <dbReference type="ARBA" id="ARBA00022573"/>
    </source>
</evidence>
<dbReference type="Gene3D" id="3.40.1010.10">
    <property type="entry name" value="Cobalt-precorrin-4 Transmethylase, Domain 1"/>
    <property type="match status" value="1"/>
</dbReference>
<evidence type="ECO:0000313" key="7">
    <source>
        <dbReference type="EMBL" id="QNB45677.1"/>
    </source>
</evidence>
<dbReference type="SUPFAM" id="SSF53790">
    <property type="entry name" value="Tetrapyrrole methylase"/>
    <property type="match status" value="1"/>
</dbReference>
<reference evidence="7 8" key="1">
    <citation type="journal article" date="2019" name="Front. Microbiol.">
        <title>Thermoanaerosceptrum fracticalcis gen. nov. sp. nov., a Novel Fumarate-Fermenting Microorganism From a Deep Fractured Carbonate Aquifer of the US Great Basin.</title>
        <authorList>
            <person name="Hamilton-Brehm S.D."/>
            <person name="Stewart L.E."/>
            <person name="Zavarin M."/>
            <person name="Caldwell M."/>
            <person name="Lawson P.A."/>
            <person name="Onstott T.C."/>
            <person name="Grzymski J."/>
            <person name="Neveux I."/>
            <person name="Lollar B.S."/>
            <person name="Russell C.E."/>
            <person name="Moser D.P."/>
        </authorList>
    </citation>
    <scope>NUCLEOTIDE SEQUENCE [LARGE SCALE GENOMIC DNA]</scope>
    <source>
        <strain evidence="7 8">DRI-13</strain>
    </source>
</reference>
<dbReference type="GO" id="GO:0008276">
    <property type="term" value="F:protein methyltransferase activity"/>
    <property type="evidence" value="ECO:0007669"/>
    <property type="project" value="InterPro"/>
</dbReference>
<dbReference type="EMBL" id="CP045798">
    <property type="protein sequence ID" value="QNB45677.1"/>
    <property type="molecule type" value="Genomic_DNA"/>
</dbReference>
<proteinExistence type="predicted"/>
<dbReference type="UniPathway" id="UPA00148"/>
<dbReference type="RefSeq" id="WP_051965372.1">
    <property type="nucleotide sequence ID" value="NZ_CP045798.1"/>
</dbReference>
<dbReference type="InterPro" id="IPR035996">
    <property type="entry name" value="4pyrrol_Methylase_sf"/>
</dbReference>
<organism evidence="7 8">
    <name type="scientific">Thermanaerosceptrum fracticalcis</name>
    <dbReference type="NCBI Taxonomy" id="1712410"/>
    <lineage>
        <taxon>Bacteria</taxon>
        <taxon>Bacillati</taxon>
        <taxon>Bacillota</taxon>
        <taxon>Clostridia</taxon>
        <taxon>Eubacteriales</taxon>
        <taxon>Peptococcaceae</taxon>
        <taxon>Thermanaerosceptrum</taxon>
    </lineage>
</organism>
<dbReference type="InterPro" id="IPR012818">
    <property type="entry name" value="CbiE"/>
</dbReference>
<dbReference type="KEGG" id="tfr:BR63_04750"/>
<evidence type="ECO:0000256" key="5">
    <source>
        <dbReference type="ARBA" id="ARBA00022691"/>
    </source>
</evidence>
<dbReference type="CDD" id="cd11644">
    <property type="entry name" value="Precorrin-6Y-MT"/>
    <property type="match status" value="1"/>
</dbReference>
<dbReference type="GO" id="GO:0009236">
    <property type="term" value="P:cobalamin biosynthetic process"/>
    <property type="evidence" value="ECO:0007669"/>
    <property type="project" value="UniProtKB-UniPathway"/>
</dbReference>
<evidence type="ECO:0000313" key="8">
    <source>
        <dbReference type="Proteomes" id="UP000515847"/>
    </source>
</evidence>
<dbReference type="OrthoDB" id="9780707at2"/>
<keyword evidence="3 7" id="KW-0489">Methyltransferase</keyword>
<evidence type="ECO:0000256" key="1">
    <source>
        <dbReference type="ARBA" id="ARBA00004953"/>
    </source>
</evidence>
<keyword evidence="2" id="KW-0169">Cobalamin biosynthesis</keyword>
<evidence type="ECO:0000256" key="4">
    <source>
        <dbReference type="ARBA" id="ARBA00022679"/>
    </source>
</evidence>
<sequence length="205" mass="22357">MNSRLHVVGTGSGYPDYTLPLGLKIIKKCQVLVGGQRFIHNFAEAHHEIFYVKNNLPDVVAYLKSIYKEKETCVLVSGDPGFYSFLGYLRQHFAAGELNVIPGISSISLAFAKLAESWHDARLISLHGRSLDALSCLTPGQKIAILTDNKNTPSLVAQKLSTVLGNDCRVTVCEALGTPQERLTTTTLDKVCDSDSVSLLVISHV</sequence>
<dbReference type="AlphaFoldDB" id="A0A7G6E0S3"/>
<evidence type="ECO:0000259" key="6">
    <source>
        <dbReference type="Pfam" id="PF00590"/>
    </source>
</evidence>
<keyword evidence="8" id="KW-1185">Reference proteome</keyword>
<dbReference type="Proteomes" id="UP000515847">
    <property type="component" value="Chromosome"/>
</dbReference>